<dbReference type="EMBL" id="JBEPMN010000001">
    <property type="protein sequence ID" value="MET3660051.1"/>
    <property type="molecule type" value="Genomic_DNA"/>
</dbReference>
<protein>
    <submittedName>
        <fullName evidence="6">General L-amino acid transport system substrate-binding protein</fullName>
    </submittedName>
</protein>
<keyword evidence="7" id="KW-1185">Reference proteome</keyword>
<comment type="caution">
    <text evidence="6">The sequence shown here is derived from an EMBL/GenBank/DDBJ whole genome shotgun (WGS) entry which is preliminary data.</text>
</comment>
<evidence type="ECO:0000256" key="4">
    <source>
        <dbReference type="SAM" id="SignalP"/>
    </source>
</evidence>
<evidence type="ECO:0000256" key="3">
    <source>
        <dbReference type="ARBA" id="ARBA00022729"/>
    </source>
</evidence>
<dbReference type="InterPro" id="IPR001638">
    <property type="entry name" value="Solute-binding_3/MltF_N"/>
</dbReference>
<comment type="similarity">
    <text evidence="1">Belongs to the bacterial solute-binding protein 3 family.</text>
</comment>
<keyword evidence="2" id="KW-0813">Transport</keyword>
<dbReference type="Gene3D" id="3.40.190.10">
    <property type="entry name" value="Periplasmic binding protein-like II"/>
    <property type="match status" value="2"/>
</dbReference>
<feature type="signal peptide" evidence="4">
    <location>
        <begin position="1"/>
        <end position="23"/>
    </location>
</feature>
<dbReference type="PANTHER" id="PTHR30085:SF7">
    <property type="entry name" value="AMINO-ACID ABC TRANSPORTER-BINDING PROTEIN YHDW-RELATED"/>
    <property type="match status" value="1"/>
</dbReference>
<evidence type="ECO:0000313" key="6">
    <source>
        <dbReference type="EMBL" id="MET3660051.1"/>
    </source>
</evidence>
<reference evidence="6 7" key="1">
    <citation type="submission" date="2024-06" db="EMBL/GenBank/DDBJ databases">
        <title>Genomic Encyclopedia of Type Strains, Phase IV (KMG-IV): sequencing the most valuable type-strain genomes for metagenomic binning, comparative biology and taxonomic classification.</title>
        <authorList>
            <person name="Goeker M."/>
        </authorList>
    </citation>
    <scope>NUCLEOTIDE SEQUENCE [LARGE SCALE GENOMIC DNA]</scope>
    <source>
        <strain evidence="6 7">DSM 19730</strain>
    </source>
</reference>
<dbReference type="Proteomes" id="UP001549143">
    <property type="component" value="Unassembled WGS sequence"/>
</dbReference>
<accession>A0ABV2KG36</accession>
<dbReference type="SMART" id="SM00062">
    <property type="entry name" value="PBPb"/>
    <property type="match status" value="1"/>
</dbReference>
<dbReference type="SUPFAM" id="SSF53850">
    <property type="entry name" value="Periplasmic binding protein-like II"/>
    <property type="match status" value="1"/>
</dbReference>
<evidence type="ECO:0000256" key="2">
    <source>
        <dbReference type="ARBA" id="ARBA00022448"/>
    </source>
</evidence>
<dbReference type="PANTHER" id="PTHR30085">
    <property type="entry name" value="AMINO ACID ABC TRANSPORTER PERMEASE"/>
    <property type="match status" value="1"/>
</dbReference>
<gene>
    <name evidence="6" type="ORF">ABID44_000351</name>
</gene>
<dbReference type="RefSeq" id="WP_354149962.1">
    <property type="nucleotide sequence ID" value="NZ_JBEPMN010000001.1"/>
</dbReference>
<feature type="domain" description="Solute-binding protein family 3/N-terminal" evidence="5">
    <location>
        <begin position="35"/>
        <end position="258"/>
    </location>
</feature>
<evidence type="ECO:0000313" key="7">
    <source>
        <dbReference type="Proteomes" id="UP001549143"/>
    </source>
</evidence>
<evidence type="ECO:0000259" key="5">
    <source>
        <dbReference type="SMART" id="SM00062"/>
    </source>
</evidence>
<organism evidence="6 7">
    <name type="scientific">Aquamicrobium ahrensii</name>
    <dbReference type="NCBI Taxonomy" id="469551"/>
    <lineage>
        <taxon>Bacteria</taxon>
        <taxon>Pseudomonadati</taxon>
        <taxon>Pseudomonadota</taxon>
        <taxon>Alphaproteobacteria</taxon>
        <taxon>Hyphomicrobiales</taxon>
        <taxon>Phyllobacteriaceae</taxon>
        <taxon>Aquamicrobium</taxon>
    </lineage>
</organism>
<evidence type="ECO:0000256" key="1">
    <source>
        <dbReference type="ARBA" id="ARBA00010333"/>
    </source>
</evidence>
<feature type="chain" id="PRO_5045414497" evidence="4">
    <location>
        <begin position="24"/>
        <end position="339"/>
    </location>
</feature>
<dbReference type="Pfam" id="PF00497">
    <property type="entry name" value="SBP_bac_3"/>
    <property type="match status" value="1"/>
</dbReference>
<proteinExistence type="inferred from homology"/>
<name>A0ABV2KG36_9HYPH</name>
<keyword evidence="3 4" id="KW-0732">Signal</keyword>
<sequence length="339" mass="36608">MKLLTTALIGLASLVAATPAAQAEGVLDRVKARGELRCGVGDPTPGWHSLNNDNRWVGFGVDYCRAFAAAVLGDAEKVAIMPIGWASSYEALRSGEIDVATTSHTYRIERDTGLQVNFPSAYFFTGITVMTRKEHEIRSFEDLEGATICHISGSSDEATIAEWYRAQGLTFKSLPFDTMTAVSEAYSKGRCDAFATEPALLAGFRLGYANPDEHEILNDLFSIDALGPMVAEGDEQWNNITRSVIFATVAADQYGLTAESAAEAAKSSDNASVRRLLGTEGELGKFMGLPADWGLQVVTQVGSYSAIYDRNLGKDSASKIEPGYNRLVRDGGLFWSPSF</sequence>
<dbReference type="InterPro" id="IPR051455">
    <property type="entry name" value="Bact_solute-bind_prot3"/>
</dbReference>